<dbReference type="Proteomes" id="UP001140091">
    <property type="component" value="Unassembled WGS sequence"/>
</dbReference>
<dbReference type="EC" id="2.1.1.-" evidence="9"/>
<dbReference type="GO" id="GO:0016433">
    <property type="term" value="F:rRNA (adenine) methyltransferase activity"/>
    <property type="evidence" value="ECO:0007669"/>
    <property type="project" value="UniProtKB-ARBA"/>
</dbReference>
<keyword evidence="5 9" id="KW-0808">Transferase</keyword>
<comment type="subcellular location">
    <subcellularLocation>
        <location evidence="1 9">Nucleus</location>
        <location evidence="1 9">Nucleolus</location>
    </subcellularLocation>
</comment>
<dbReference type="InterPro" id="IPR029063">
    <property type="entry name" value="SAM-dependent_MTases_sf"/>
</dbReference>
<feature type="non-terminal residue" evidence="11">
    <location>
        <position position="1"/>
    </location>
</feature>
<evidence type="ECO:0000256" key="4">
    <source>
        <dbReference type="ARBA" id="ARBA00022603"/>
    </source>
</evidence>
<evidence type="ECO:0000256" key="1">
    <source>
        <dbReference type="ARBA" id="ARBA00004604"/>
    </source>
</evidence>
<evidence type="ECO:0000313" key="12">
    <source>
        <dbReference type="Proteomes" id="UP001140091"/>
    </source>
</evidence>
<evidence type="ECO:0000256" key="9">
    <source>
        <dbReference type="RuleBase" id="RU365074"/>
    </source>
</evidence>
<comment type="function">
    <text evidence="9">S-adenosyl-L-methionine-dependent methyltransferase that specifically methylates the N(1) position of adenine in helix 25.1 in 25S rRNA. Required both for ribosomal 40S and 60S subunits biogenesis. Required for efficient pre-rRNA cleavage at site A2.</text>
</comment>
<evidence type="ECO:0000256" key="5">
    <source>
        <dbReference type="ARBA" id="ARBA00022679"/>
    </source>
</evidence>
<comment type="caution">
    <text evidence="11">The sequence shown here is derived from an EMBL/GenBank/DDBJ whole genome shotgun (WGS) entry which is preliminary data.</text>
</comment>
<gene>
    <name evidence="11" type="ORF">H1R20_g6879</name>
</gene>
<dbReference type="OrthoDB" id="10258825at2759"/>
<keyword evidence="6 9" id="KW-0949">S-adenosyl-L-methionine</keyword>
<dbReference type="Gene3D" id="1.10.10.2150">
    <property type="entry name" value="Ribosomal RNA-processing protein 8, N-terminal domain"/>
    <property type="match status" value="1"/>
</dbReference>
<keyword evidence="7 9" id="KW-0539">Nucleus</keyword>
<reference evidence="11" key="1">
    <citation type="submission" date="2022-06" db="EMBL/GenBank/DDBJ databases">
        <title>Genome Sequence of Candolleomyces eurysporus.</title>
        <authorList>
            <person name="Buettner E."/>
        </authorList>
    </citation>
    <scope>NUCLEOTIDE SEQUENCE</scope>
    <source>
        <strain evidence="11">VTCC 930004</strain>
    </source>
</reference>
<dbReference type="EMBL" id="JANBPK010000847">
    <property type="protein sequence ID" value="KAJ2930204.1"/>
    <property type="molecule type" value="Genomic_DNA"/>
</dbReference>
<dbReference type="FunFam" id="1.10.10.2150:FF:000001">
    <property type="entry name" value="Ribosomal RNA-processing protein 8"/>
    <property type="match status" value="1"/>
</dbReference>
<feature type="compositionally biased region" description="Basic and acidic residues" evidence="10">
    <location>
        <begin position="46"/>
        <end position="64"/>
    </location>
</feature>
<keyword evidence="12" id="KW-1185">Reference proteome</keyword>
<comment type="similarity">
    <text evidence="2 9">Belongs to the methyltransferase superfamily. RRP8 family.</text>
</comment>
<dbReference type="Gene3D" id="3.40.50.150">
    <property type="entry name" value="Vaccinia Virus protein VP39"/>
    <property type="match status" value="1"/>
</dbReference>
<feature type="compositionally biased region" description="Basic and acidic residues" evidence="10">
    <location>
        <begin position="118"/>
        <end position="138"/>
    </location>
</feature>
<dbReference type="PANTHER" id="PTHR12787:SF0">
    <property type="entry name" value="RIBOSOMAL RNA-PROCESSING PROTEIN 8"/>
    <property type="match status" value="1"/>
</dbReference>
<evidence type="ECO:0000256" key="6">
    <source>
        <dbReference type="ARBA" id="ARBA00022691"/>
    </source>
</evidence>
<evidence type="ECO:0000256" key="3">
    <source>
        <dbReference type="ARBA" id="ARBA00022552"/>
    </source>
</evidence>
<protein>
    <recommendedName>
        <fullName evidence="8 9">Ribosomal RNA-processing protein 8</fullName>
        <ecNumber evidence="9">2.1.1.-</ecNumber>
    </recommendedName>
</protein>
<organism evidence="11 12">
    <name type="scientific">Candolleomyces eurysporus</name>
    <dbReference type="NCBI Taxonomy" id="2828524"/>
    <lineage>
        <taxon>Eukaryota</taxon>
        <taxon>Fungi</taxon>
        <taxon>Dikarya</taxon>
        <taxon>Basidiomycota</taxon>
        <taxon>Agaricomycotina</taxon>
        <taxon>Agaricomycetes</taxon>
        <taxon>Agaricomycetidae</taxon>
        <taxon>Agaricales</taxon>
        <taxon>Agaricineae</taxon>
        <taxon>Psathyrellaceae</taxon>
        <taxon>Candolleomyces</taxon>
    </lineage>
</organism>
<name>A0A9W8MIX3_9AGAR</name>
<proteinExistence type="inferred from homology"/>
<evidence type="ECO:0000256" key="2">
    <source>
        <dbReference type="ARBA" id="ARBA00006301"/>
    </source>
</evidence>
<evidence type="ECO:0000256" key="8">
    <source>
        <dbReference type="ARBA" id="ARBA00076672"/>
    </source>
</evidence>
<dbReference type="InterPro" id="IPR042036">
    <property type="entry name" value="RRP8_N"/>
</dbReference>
<dbReference type="Pfam" id="PF05148">
    <property type="entry name" value="Methyltransf_8"/>
    <property type="match status" value="1"/>
</dbReference>
<evidence type="ECO:0000313" key="11">
    <source>
        <dbReference type="EMBL" id="KAJ2930204.1"/>
    </source>
</evidence>
<dbReference type="SUPFAM" id="SSF53335">
    <property type="entry name" value="S-adenosyl-L-methionine-dependent methyltransferases"/>
    <property type="match status" value="1"/>
</dbReference>
<evidence type="ECO:0000256" key="7">
    <source>
        <dbReference type="ARBA" id="ARBA00023242"/>
    </source>
</evidence>
<feature type="region of interest" description="Disordered" evidence="10">
    <location>
        <begin position="1"/>
        <end position="160"/>
    </location>
</feature>
<dbReference type="GO" id="GO:0042273">
    <property type="term" value="P:ribosomal large subunit biogenesis"/>
    <property type="evidence" value="ECO:0007669"/>
    <property type="project" value="TreeGrafter"/>
</dbReference>
<sequence>MPQLFDVPGWSVAEPTASGSKSEKSSKKRKRPTSDTSSKLLSAELNLEKLMDKLRESTKPDQGPKAESSSKFSLGKSKKGKKQSQDKSKPQAEASLARQISLPKPLQPIDKVSKEKRRSFQETHLRPEKRQKVRHSVDAPRALPPPRNQGKSTSPESEADLTVMQKSMKASLEGAKFRMINENLYKSDSQTAVQMMQEDPSVYREYHTGFRHQVQSWPTNPVQQYISLLKSYPPRTVIADLGCGDAALARGLLPEGMIVLSFDLISDGMYVVEADACTKIPLPGSEPSESQSGMGEGQITDVAVCSLSLMNTNWPSCLREAWRILKPSGELQIAEVASRFTDVKEFERVVSSIGFRLSKKDDRNSHFTLFEFEKMARKPYSEKEWAKITQRSSVLKPCEYKRR</sequence>
<dbReference type="AlphaFoldDB" id="A0A9W8MIX3"/>
<keyword evidence="3 9" id="KW-0698">rRNA processing</keyword>
<dbReference type="PANTHER" id="PTHR12787">
    <property type="entry name" value="RIBOSOMAL RNA-PROCESSING PROTEIN 8"/>
    <property type="match status" value="1"/>
</dbReference>
<accession>A0A9W8MIX3</accession>
<keyword evidence="4 9" id="KW-0489">Methyltransferase</keyword>
<evidence type="ECO:0000256" key="10">
    <source>
        <dbReference type="SAM" id="MobiDB-lite"/>
    </source>
</evidence>
<dbReference type="GO" id="GO:0005730">
    <property type="term" value="C:nucleolus"/>
    <property type="evidence" value="ECO:0007669"/>
    <property type="project" value="UniProtKB-SubCell"/>
</dbReference>
<dbReference type="InterPro" id="IPR007823">
    <property type="entry name" value="RRP8"/>
</dbReference>